<dbReference type="Proteomes" id="UP000602124">
    <property type="component" value="Unassembled WGS sequence"/>
</dbReference>
<feature type="transmembrane region" description="Helical" evidence="1">
    <location>
        <begin position="124"/>
        <end position="145"/>
    </location>
</feature>
<keyword evidence="1" id="KW-1133">Transmembrane helix</keyword>
<organism evidence="2 3">
    <name type="scientific">Devosia sediminis</name>
    <dbReference type="NCBI Taxonomy" id="2798801"/>
    <lineage>
        <taxon>Bacteria</taxon>
        <taxon>Pseudomonadati</taxon>
        <taxon>Pseudomonadota</taxon>
        <taxon>Alphaproteobacteria</taxon>
        <taxon>Hyphomicrobiales</taxon>
        <taxon>Devosiaceae</taxon>
        <taxon>Devosia</taxon>
    </lineage>
</organism>
<dbReference type="PIRSF" id="PIRSF033239">
    <property type="entry name" value="ExoD"/>
    <property type="match status" value="1"/>
</dbReference>
<gene>
    <name evidence="2" type="ORF">JEQ47_05730</name>
</gene>
<comment type="caution">
    <text evidence="2">The sequence shown here is derived from an EMBL/GenBank/DDBJ whole genome shotgun (WGS) entry which is preliminary data.</text>
</comment>
<protein>
    <submittedName>
        <fullName evidence="2">Exopolysaccharide biosynthesis protein</fullName>
    </submittedName>
</protein>
<keyword evidence="3" id="KW-1185">Reference proteome</keyword>
<evidence type="ECO:0000256" key="1">
    <source>
        <dbReference type="SAM" id="Phobius"/>
    </source>
</evidence>
<sequence>MNRRGAPITRYTHRIASALRRAAEEDQSHMTLTRLVDVLGARAHRVLLLVVSLFNMIPGPPGYGGTIAFTTCAIAVAMLMDRPIRFPGIIGRRKLPLDLMIKASDKIVQVAAILARFSRPRLRWLTAAAANTPYGMLVIAVSLVMALPVPFINAIPNVGLCIIAFSMLNRDGVGVIVGLVATAIGLVIAAAILFGAFHLGTAALGMVRQA</sequence>
<dbReference type="PANTHER" id="PTHR41795">
    <property type="entry name" value="EXOPOLYSACCHARIDE SYNTHESIS PROTEIN"/>
    <property type="match status" value="1"/>
</dbReference>
<keyword evidence="1" id="KW-0812">Transmembrane</keyword>
<name>A0A934IWS9_9HYPH</name>
<dbReference type="Pfam" id="PF06055">
    <property type="entry name" value="ExoD"/>
    <property type="match status" value="1"/>
</dbReference>
<reference evidence="2" key="1">
    <citation type="submission" date="2020-12" db="EMBL/GenBank/DDBJ databases">
        <title>Devosia sp. MSA67 isolated from Mo River.</title>
        <authorList>
            <person name="Ma F."/>
            <person name="Zi Z."/>
        </authorList>
    </citation>
    <scope>NUCLEOTIDE SEQUENCE</scope>
    <source>
        <strain evidence="2">MSA67</strain>
    </source>
</reference>
<evidence type="ECO:0000313" key="3">
    <source>
        <dbReference type="Proteomes" id="UP000602124"/>
    </source>
</evidence>
<dbReference type="InterPro" id="IPR010331">
    <property type="entry name" value="ExoD"/>
</dbReference>
<dbReference type="EMBL" id="JAEKMH010000001">
    <property type="protein sequence ID" value="MBJ3784213.1"/>
    <property type="molecule type" value="Genomic_DNA"/>
</dbReference>
<keyword evidence="1" id="KW-0472">Membrane</keyword>
<dbReference type="PANTHER" id="PTHR41795:SF1">
    <property type="entry name" value="EXOPOLYSACCHARIDE SYNTHESIS PROTEIN"/>
    <property type="match status" value="1"/>
</dbReference>
<dbReference type="AlphaFoldDB" id="A0A934IWS9"/>
<proteinExistence type="predicted"/>
<feature type="transmembrane region" description="Helical" evidence="1">
    <location>
        <begin position="175"/>
        <end position="197"/>
    </location>
</feature>
<feature type="transmembrane region" description="Helical" evidence="1">
    <location>
        <begin position="151"/>
        <end position="168"/>
    </location>
</feature>
<dbReference type="RefSeq" id="WP_198875397.1">
    <property type="nucleotide sequence ID" value="NZ_JAEKMH010000001.1"/>
</dbReference>
<evidence type="ECO:0000313" key="2">
    <source>
        <dbReference type="EMBL" id="MBJ3784213.1"/>
    </source>
</evidence>
<accession>A0A934IWS9</accession>